<evidence type="ECO:0000259" key="15">
    <source>
        <dbReference type="PROSITE" id="PS51384"/>
    </source>
</evidence>
<keyword evidence="11 13" id="KW-0472">Membrane</keyword>
<evidence type="ECO:0000256" key="6">
    <source>
        <dbReference type="ARBA" id="ARBA00022824"/>
    </source>
</evidence>
<feature type="domain" description="Flavodoxin-like" evidence="14">
    <location>
        <begin position="84"/>
        <end position="228"/>
    </location>
</feature>
<evidence type="ECO:0000259" key="14">
    <source>
        <dbReference type="PROSITE" id="PS50902"/>
    </source>
</evidence>
<dbReference type="Proteomes" id="UP000770661">
    <property type="component" value="Unassembled WGS sequence"/>
</dbReference>
<dbReference type="EC" id="1.6.2.4" evidence="12"/>
<dbReference type="PANTHER" id="PTHR19384:SF17">
    <property type="entry name" value="NADPH--CYTOCHROME P450 REDUCTASE"/>
    <property type="match status" value="1"/>
</dbReference>
<evidence type="ECO:0000313" key="16">
    <source>
        <dbReference type="EMBL" id="KAG0729089.1"/>
    </source>
</evidence>
<dbReference type="FunFam" id="3.40.50.360:FF:000024">
    <property type="entry name" value="NADPH--cytochrome P450 reductase"/>
    <property type="match status" value="1"/>
</dbReference>
<dbReference type="SUPFAM" id="SSF52218">
    <property type="entry name" value="Flavoproteins"/>
    <property type="match status" value="1"/>
</dbReference>
<keyword evidence="8" id="KW-0521">NADP</keyword>
<dbReference type="Gene3D" id="1.20.990.10">
    <property type="entry name" value="NADPH-cytochrome p450 Reductase, Chain A, domain 3"/>
    <property type="match status" value="1"/>
</dbReference>
<dbReference type="Gene3D" id="3.40.50.360">
    <property type="match status" value="1"/>
</dbReference>
<dbReference type="GO" id="GO:0050660">
    <property type="term" value="F:flavin adenine dinucleotide binding"/>
    <property type="evidence" value="ECO:0007669"/>
    <property type="project" value="TreeGrafter"/>
</dbReference>
<dbReference type="InterPro" id="IPR039261">
    <property type="entry name" value="FNR_nucleotide-bd"/>
</dbReference>
<dbReference type="PRINTS" id="PR00371">
    <property type="entry name" value="FPNCR"/>
</dbReference>
<keyword evidence="10" id="KW-0560">Oxidoreductase</keyword>
<dbReference type="EMBL" id="JACEEZ010001542">
    <property type="protein sequence ID" value="KAG0729089.1"/>
    <property type="molecule type" value="Genomic_DNA"/>
</dbReference>
<keyword evidence="6" id="KW-0256">Endoplasmic reticulum</keyword>
<dbReference type="PRINTS" id="PR00369">
    <property type="entry name" value="FLAVODOXIN"/>
</dbReference>
<gene>
    <name evidence="16" type="primary">NCPR_0</name>
    <name evidence="16" type="ORF">GWK47_031053</name>
</gene>
<dbReference type="Gene3D" id="3.40.50.80">
    <property type="entry name" value="Nucleotide-binding domain of ferredoxin-NADP reductase (FNR) module"/>
    <property type="match status" value="1"/>
</dbReference>
<dbReference type="PROSITE" id="PS51384">
    <property type="entry name" value="FAD_FR"/>
    <property type="match status" value="1"/>
</dbReference>
<organism evidence="16 17">
    <name type="scientific">Chionoecetes opilio</name>
    <name type="common">Atlantic snow crab</name>
    <name type="synonym">Cancer opilio</name>
    <dbReference type="NCBI Taxonomy" id="41210"/>
    <lineage>
        <taxon>Eukaryota</taxon>
        <taxon>Metazoa</taxon>
        <taxon>Ecdysozoa</taxon>
        <taxon>Arthropoda</taxon>
        <taxon>Crustacea</taxon>
        <taxon>Multicrustacea</taxon>
        <taxon>Malacostraca</taxon>
        <taxon>Eumalacostraca</taxon>
        <taxon>Eucarida</taxon>
        <taxon>Decapoda</taxon>
        <taxon>Pleocyemata</taxon>
        <taxon>Brachyura</taxon>
        <taxon>Eubrachyura</taxon>
        <taxon>Majoidea</taxon>
        <taxon>Majidae</taxon>
        <taxon>Chionoecetes</taxon>
    </lineage>
</organism>
<keyword evidence="4" id="KW-0288">FMN</keyword>
<dbReference type="InterPro" id="IPR017927">
    <property type="entry name" value="FAD-bd_FR_type"/>
</dbReference>
<evidence type="ECO:0000256" key="3">
    <source>
        <dbReference type="ARBA" id="ARBA00022630"/>
    </source>
</evidence>
<accession>A0A8J4YX05</accession>
<evidence type="ECO:0000313" key="17">
    <source>
        <dbReference type="Proteomes" id="UP000770661"/>
    </source>
</evidence>
<dbReference type="GO" id="GO:0005829">
    <property type="term" value="C:cytosol"/>
    <property type="evidence" value="ECO:0007669"/>
    <property type="project" value="TreeGrafter"/>
</dbReference>
<evidence type="ECO:0000256" key="2">
    <source>
        <dbReference type="ARBA" id="ARBA00001974"/>
    </source>
</evidence>
<dbReference type="InterPro" id="IPR023173">
    <property type="entry name" value="NADPH_Cyt_P450_Rdtase_alpha"/>
</dbReference>
<dbReference type="OrthoDB" id="1856718at2759"/>
<dbReference type="GO" id="GO:0009725">
    <property type="term" value="P:response to hormone"/>
    <property type="evidence" value="ECO:0007669"/>
    <property type="project" value="TreeGrafter"/>
</dbReference>
<keyword evidence="17" id="KW-1185">Reference proteome</keyword>
<evidence type="ECO:0000256" key="9">
    <source>
        <dbReference type="ARBA" id="ARBA00022989"/>
    </source>
</evidence>
<dbReference type="InterPro" id="IPR001709">
    <property type="entry name" value="Flavoprot_Pyr_Nucl_cyt_Rdtase"/>
</dbReference>
<evidence type="ECO:0000256" key="5">
    <source>
        <dbReference type="ARBA" id="ARBA00022692"/>
    </source>
</evidence>
<name>A0A8J4YX05_CHIOP</name>
<dbReference type="GO" id="GO:0003958">
    <property type="term" value="F:NADPH-hemoprotein reductase activity"/>
    <property type="evidence" value="ECO:0007669"/>
    <property type="project" value="UniProtKB-EC"/>
</dbReference>
<dbReference type="InterPro" id="IPR001094">
    <property type="entry name" value="Flavdoxin-like"/>
</dbReference>
<keyword evidence="5 13" id="KW-0812">Transmembrane</keyword>
<evidence type="ECO:0000256" key="8">
    <source>
        <dbReference type="ARBA" id="ARBA00022857"/>
    </source>
</evidence>
<dbReference type="Gene3D" id="2.40.30.10">
    <property type="entry name" value="Translation factors"/>
    <property type="match status" value="1"/>
</dbReference>
<dbReference type="InterPro" id="IPR029039">
    <property type="entry name" value="Flavoprotein-like_sf"/>
</dbReference>
<dbReference type="FunFam" id="1.20.990.10:FF:000001">
    <property type="entry name" value="NADPH--cytochrome P450 reductase"/>
    <property type="match status" value="1"/>
</dbReference>
<comment type="cofactor">
    <cofactor evidence="1">
        <name>FMN</name>
        <dbReference type="ChEBI" id="CHEBI:58210"/>
    </cofactor>
</comment>
<dbReference type="GO" id="GO:0010181">
    <property type="term" value="F:FMN binding"/>
    <property type="evidence" value="ECO:0007669"/>
    <property type="project" value="InterPro"/>
</dbReference>
<protein>
    <recommendedName>
        <fullName evidence="12">NADPH--hemoprotein reductase</fullName>
        <ecNumber evidence="12">1.6.2.4</ecNumber>
    </recommendedName>
</protein>
<evidence type="ECO:0000256" key="13">
    <source>
        <dbReference type="SAM" id="Phobius"/>
    </source>
</evidence>
<evidence type="ECO:0000256" key="11">
    <source>
        <dbReference type="ARBA" id="ARBA00023136"/>
    </source>
</evidence>
<dbReference type="PROSITE" id="PS50902">
    <property type="entry name" value="FLAVODOXIN_LIKE"/>
    <property type="match status" value="1"/>
</dbReference>
<dbReference type="InterPro" id="IPR008254">
    <property type="entry name" value="Flavodoxin/NO_synth"/>
</dbReference>
<evidence type="ECO:0000256" key="12">
    <source>
        <dbReference type="ARBA" id="ARBA00023797"/>
    </source>
</evidence>
<dbReference type="Pfam" id="PF00667">
    <property type="entry name" value="FAD_binding_1"/>
    <property type="match status" value="1"/>
</dbReference>
<sequence>MDGAPEMVEAAAEEVAGEPLVGTLDLVLLTLLGAVSVYYFFIRNSTKKEDNAALKSFTISPTQLTPRPTDSNFISKMKSSGRNVIVFYGSQTGTAEEFAGRLAKEATRYGMKGMVADPEECDMSELAQLGEIENHLAIFCVATYGEGDPTDNAQEFYEFLQNGEEQLDGVQYTVFGLGNKTYEHYNAMGKYVDKRLAEMGAKQLFEYGMGDDDANMEDDFITWKDAMWPKVCEAFGIDAQAQDINMKQYKLTVHEDYDPTRLFTGEIARLNSLKVGSQRPPFDVKNPFMAEIGINRELFKSGDRNCLHIELDIEGSRIRYDAGDHVAIYPNNDQGLVTRLIELVGEDAKKVITLTNVDEDSSKKHPFPCPCTYHIALSHYVDITALPRTHVLKEIAEYTTDNKEKEKLLLMSGTSEGGKAEYQRWVVQDVRSIVHILEDLPSCKPPLDYLCELLPRLQARYYSISSSSKLYQNTIHVTANVLKYETPTGRLNKGVCTTYMQTLKPDNGTKYHVPIFVRKSQFRLPSKPQTPILMIGPGTGIAPFRGFIQERSIQKEEGKNRPWQFVLINNDLHLGS</sequence>
<reference evidence="16" key="1">
    <citation type="submission" date="2020-07" db="EMBL/GenBank/DDBJ databases">
        <title>The High-quality genome of the commercially important snow crab, Chionoecetes opilio.</title>
        <authorList>
            <person name="Jeong J.-H."/>
            <person name="Ryu S."/>
        </authorList>
    </citation>
    <scope>NUCLEOTIDE SEQUENCE</scope>
    <source>
        <strain evidence="16">MADBK_172401_WGS</strain>
        <tissue evidence="16">Digestive gland</tissue>
    </source>
</reference>
<feature type="domain" description="FAD-binding FR-type" evidence="15">
    <location>
        <begin position="285"/>
        <end position="525"/>
    </location>
</feature>
<dbReference type="InterPro" id="IPR003097">
    <property type="entry name" value="CysJ-like_FAD-binding"/>
</dbReference>
<dbReference type="Pfam" id="PF00258">
    <property type="entry name" value="Flavodoxin_1"/>
    <property type="match status" value="1"/>
</dbReference>
<proteinExistence type="predicted"/>
<evidence type="ECO:0000256" key="1">
    <source>
        <dbReference type="ARBA" id="ARBA00001917"/>
    </source>
</evidence>
<dbReference type="AlphaFoldDB" id="A0A8J4YX05"/>
<feature type="transmembrane region" description="Helical" evidence="13">
    <location>
        <begin position="20"/>
        <end position="41"/>
    </location>
</feature>
<comment type="caution">
    <text evidence="16">The sequence shown here is derived from an EMBL/GenBank/DDBJ whole genome shotgun (WGS) entry which is preliminary data.</text>
</comment>
<evidence type="ECO:0000256" key="4">
    <source>
        <dbReference type="ARBA" id="ARBA00022643"/>
    </source>
</evidence>
<dbReference type="PANTHER" id="PTHR19384">
    <property type="entry name" value="NITRIC OXIDE SYNTHASE-RELATED"/>
    <property type="match status" value="1"/>
</dbReference>
<evidence type="ECO:0000256" key="10">
    <source>
        <dbReference type="ARBA" id="ARBA00023002"/>
    </source>
</evidence>
<dbReference type="SUPFAM" id="SSF52343">
    <property type="entry name" value="Ferredoxin reductase-like, C-terminal NADP-linked domain"/>
    <property type="match status" value="1"/>
</dbReference>
<dbReference type="InterPro" id="IPR017938">
    <property type="entry name" value="Riboflavin_synthase-like_b-brl"/>
</dbReference>
<evidence type="ECO:0000256" key="7">
    <source>
        <dbReference type="ARBA" id="ARBA00022827"/>
    </source>
</evidence>
<keyword evidence="9 13" id="KW-1133">Transmembrane helix</keyword>
<dbReference type="SUPFAM" id="SSF63380">
    <property type="entry name" value="Riboflavin synthase domain-like"/>
    <property type="match status" value="1"/>
</dbReference>
<comment type="cofactor">
    <cofactor evidence="2">
        <name>FAD</name>
        <dbReference type="ChEBI" id="CHEBI:57692"/>
    </cofactor>
</comment>
<keyword evidence="7" id="KW-0274">FAD</keyword>
<keyword evidence="3" id="KW-0285">Flavoprotein</keyword>